<evidence type="ECO:0000313" key="3">
    <source>
        <dbReference type="Proteomes" id="UP001642540"/>
    </source>
</evidence>
<keyword evidence="3" id="KW-1185">Reference proteome</keyword>
<reference evidence="2 3" key="1">
    <citation type="submission" date="2024-08" db="EMBL/GenBank/DDBJ databases">
        <authorList>
            <person name="Cucini C."/>
            <person name="Frati F."/>
        </authorList>
    </citation>
    <scope>NUCLEOTIDE SEQUENCE [LARGE SCALE GENOMIC DNA]</scope>
</reference>
<feature type="region of interest" description="Disordered" evidence="1">
    <location>
        <begin position="205"/>
        <end position="225"/>
    </location>
</feature>
<comment type="caution">
    <text evidence="2">The sequence shown here is derived from an EMBL/GenBank/DDBJ whole genome shotgun (WGS) entry which is preliminary data.</text>
</comment>
<dbReference type="EMBL" id="CAXLJM020000012">
    <property type="protein sequence ID" value="CAL8076958.1"/>
    <property type="molecule type" value="Genomic_DNA"/>
</dbReference>
<evidence type="ECO:0000256" key="1">
    <source>
        <dbReference type="SAM" id="MobiDB-lite"/>
    </source>
</evidence>
<protein>
    <recommendedName>
        <fullName evidence="4">C2H2-type domain-containing protein</fullName>
    </recommendedName>
</protein>
<dbReference type="Proteomes" id="UP001642540">
    <property type="component" value="Unassembled WGS sequence"/>
</dbReference>
<organism evidence="2 3">
    <name type="scientific">Orchesella dallaii</name>
    <dbReference type="NCBI Taxonomy" id="48710"/>
    <lineage>
        <taxon>Eukaryota</taxon>
        <taxon>Metazoa</taxon>
        <taxon>Ecdysozoa</taxon>
        <taxon>Arthropoda</taxon>
        <taxon>Hexapoda</taxon>
        <taxon>Collembola</taxon>
        <taxon>Entomobryomorpha</taxon>
        <taxon>Entomobryoidea</taxon>
        <taxon>Orchesellidae</taxon>
        <taxon>Orchesellinae</taxon>
        <taxon>Orchesella</taxon>
    </lineage>
</organism>
<evidence type="ECO:0008006" key="4">
    <source>
        <dbReference type="Google" id="ProtNLM"/>
    </source>
</evidence>
<accession>A0ABP1PTL1</accession>
<feature type="compositionally biased region" description="Polar residues" evidence="1">
    <location>
        <begin position="246"/>
        <end position="261"/>
    </location>
</feature>
<gene>
    <name evidence="2" type="ORF">ODALV1_LOCUS3649</name>
</gene>
<sequence>MAATGFTKSIPNGKATESKRKSTFNVPTSSRKRNCSGAGSIDLTPLNPSCLFCLNPAIITDTEIDPIEYFMMYRNLCIQMMKQNEDDIPSEISQFMFPACRSCEQLAQNLWHNQLLLEETERKILEIKSTFKNVVGHAVVLNLDMHIPSSPPSDGYLDERPFTKLRDVILKAHQSDLWEQKSQMDSAKSTALSDQIDPIGLNDELVRPKTTKPSHSAMEGEEMTSLNDEAIGVKIKQEPIEVPDEQGSQLQSAPKNSLGNSESRREGVLILEKKVEFELYWTSSEVTKDTAFLNCGKCSHVVPFLAISDDGMETAYEKIKTHALVNHSHEVWGSTTTSEKFPCRMCDVIFKEASVRERHECLHHRTYDILGAGSGLLTEEERKCLERERGKNDKNKTK</sequence>
<proteinExistence type="predicted"/>
<feature type="region of interest" description="Disordered" evidence="1">
    <location>
        <begin position="243"/>
        <end position="263"/>
    </location>
</feature>
<feature type="compositionally biased region" description="Polar residues" evidence="1">
    <location>
        <begin position="1"/>
        <end position="10"/>
    </location>
</feature>
<feature type="region of interest" description="Disordered" evidence="1">
    <location>
        <begin position="1"/>
        <end position="35"/>
    </location>
</feature>
<evidence type="ECO:0000313" key="2">
    <source>
        <dbReference type="EMBL" id="CAL8076958.1"/>
    </source>
</evidence>
<name>A0ABP1PTL1_9HEXA</name>